<evidence type="ECO:0000313" key="2">
    <source>
        <dbReference type="Proteomes" id="UP001143856"/>
    </source>
</evidence>
<protein>
    <submittedName>
        <fullName evidence="1">Uncharacterized protein</fullName>
    </submittedName>
</protein>
<keyword evidence="2" id="KW-1185">Reference proteome</keyword>
<sequence>MADHVPSSAQKSGEAFDSLGNAVEIRPVASNDVRGDSINRDYGTTSTPSRDDEAAVVSQGLQALEGKKVRWYSYLTTRDFWIVLVIGQVLALAITATNTPSSTTCC</sequence>
<dbReference type="EMBL" id="JAPDGR010005443">
    <property type="protein sequence ID" value="KAJ2965773.1"/>
    <property type="molecule type" value="Genomic_DNA"/>
</dbReference>
<organism evidence="1 2">
    <name type="scientific">Xylaria curta</name>
    <dbReference type="NCBI Taxonomy" id="42375"/>
    <lineage>
        <taxon>Eukaryota</taxon>
        <taxon>Fungi</taxon>
        <taxon>Dikarya</taxon>
        <taxon>Ascomycota</taxon>
        <taxon>Pezizomycotina</taxon>
        <taxon>Sordariomycetes</taxon>
        <taxon>Xylariomycetidae</taxon>
        <taxon>Xylariales</taxon>
        <taxon>Xylariaceae</taxon>
        <taxon>Xylaria</taxon>
    </lineage>
</organism>
<proteinExistence type="predicted"/>
<reference evidence="1" key="1">
    <citation type="submission" date="2022-10" db="EMBL/GenBank/DDBJ databases">
        <title>Genome Sequence of Xylaria curta.</title>
        <authorList>
            <person name="Buettner E."/>
        </authorList>
    </citation>
    <scope>NUCLEOTIDE SEQUENCE</scope>
    <source>
        <strain evidence="1">Babe10</strain>
    </source>
</reference>
<accession>A0ACC1MGB4</accession>
<evidence type="ECO:0000313" key="1">
    <source>
        <dbReference type="EMBL" id="KAJ2965773.1"/>
    </source>
</evidence>
<name>A0ACC1MGB4_9PEZI</name>
<gene>
    <name evidence="1" type="ORF">NUW58_g10823</name>
</gene>
<dbReference type="Proteomes" id="UP001143856">
    <property type="component" value="Unassembled WGS sequence"/>
</dbReference>
<comment type="caution">
    <text evidence="1">The sequence shown here is derived from an EMBL/GenBank/DDBJ whole genome shotgun (WGS) entry which is preliminary data.</text>
</comment>